<gene>
    <name evidence="12" type="ORF">EV216_1203</name>
</gene>
<dbReference type="PANTHER" id="PTHR10681">
    <property type="entry name" value="THIOREDOXIN PEROXIDASE"/>
    <property type="match status" value="1"/>
</dbReference>
<evidence type="ECO:0000256" key="4">
    <source>
        <dbReference type="ARBA" id="ARBA00017462"/>
    </source>
</evidence>
<evidence type="ECO:0000256" key="6">
    <source>
        <dbReference type="ARBA" id="ARBA00022862"/>
    </source>
</evidence>
<evidence type="ECO:0000256" key="3">
    <source>
        <dbReference type="ARBA" id="ARBA00013021"/>
    </source>
</evidence>
<evidence type="ECO:0000256" key="9">
    <source>
        <dbReference type="ARBA" id="ARBA00032077"/>
    </source>
</evidence>
<evidence type="ECO:0000256" key="1">
    <source>
        <dbReference type="ARBA" id="ARBA00009796"/>
    </source>
</evidence>
<evidence type="ECO:0000313" key="13">
    <source>
        <dbReference type="Proteomes" id="UP000295277"/>
    </source>
</evidence>
<accession>A0A4V2R400</accession>
<keyword evidence="13" id="KW-1185">Reference proteome</keyword>
<dbReference type="AlphaFoldDB" id="A0A4V2R400"/>
<dbReference type="Proteomes" id="UP000295277">
    <property type="component" value="Unassembled WGS sequence"/>
</dbReference>
<keyword evidence="7" id="KW-0560">Oxidoreductase</keyword>
<comment type="catalytic activity">
    <reaction evidence="10">
        <text>a hydroperoxide + NADH + H(+) = an alcohol + NAD(+) + H2O</text>
        <dbReference type="Rhea" id="RHEA:62628"/>
        <dbReference type="ChEBI" id="CHEBI:15377"/>
        <dbReference type="ChEBI" id="CHEBI:15378"/>
        <dbReference type="ChEBI" id="CHEBI:30879"/>
        <dbReference type="ChEBI" id="CHEBI:35924"/>
        <dbReference type="ChEBI" id="CHEBI:57540"/>
        <dbReference type="ChEBI" id="CHEBI:57945"/>
        <dbReference type="EC" id="1.11.1.26"/>
    </reaction>
</comment>
<feature type="domain" description="Thioredoxin" evidence="11">
    <location>
        <begin position="33"/>
        <end position="189"/>
    </location>
</feature>
<sequence>MASFRFPSPVSARQAAAPVRLPPGYCNGAGWVPRIGDIFPDLDARTTQGPIRFHDWAEGRWTVLFSQPGAFTPVCSTELAGLAEIAADLDRRGVQVIGLAPDTVADLTAWCVDVSVMFGNPVRFPMISDPDGAIARACGMTHPKESPDLPIRKTLILDPALRVRMVFEYPLRVGRGTDEILRVLDALQERDRLDVAIPGDWQPGDPVLVPVGLSDDEADIRFGAGGWRALRRYLRVLAPAIGDRVGGTVALRQPCTH</sequence>
<evidence type="ECO:0000256" key="5">
    <source>
        <dbReference type="ARBA" id="ARBA00022559"/>
    </source>
</evidence>
<dbReference type="InterPro" id="IPR013766">
    <property type="entry name" value="Thioredoxin_domain"/>
</dbReference>
<dbReference type="GO" id="GO:0102039">
    <property type="term" value="F:NADH-dependent peroxiredoxin activity"/>
    <property type="evidence" value="ECO:0007669"/>
    <property type="project" value="UniProtKB-EC"/>
</dbReference>
<dbReference type="GO" id="GO:0008379">
    <property type="term" value="F:thioredoxin peroxidase activity"/>
    <property type="evidence" value="ECO:0007669"/>
    <property type="project" value="TreeGrafter"/>
</dbReference>
<keyword evidence="5" id="KW-0575">Peroxidase</keyword>
<dbReference type="Gene3D" id="3.40.30.10">
    <property type="entry name" value="Glutaredoxin"/>
    <property type="match status" value="1"/>
</dbReference>
<evidence type="ECO:0000259" key="11">
    <source>
        <dbReference type="PROSITE" id="PS51352"/>
    </source>
</evidence>
<comment type="similarity">
    <text evidence="1">Belongs to the peroxiredoxin family. AhpC/Prx1 subfamily.</text>
</comment>
<proteinExistence type="inferred from homology"/>
<dbReference type="Pfam" id="PF00578">
    <property type="entry name" value="AhpC-TSA"/>
    <property type="match status" value="1"/>
</dbReference>
<dbReference type="PROSITE" id="PS51352">
    <property type="entry name" value="THIOREDOXIN_2"/>
    <property type="match status" value="1"/>
</dbReference>
<dbReference type="Pfam" id="PF10417">
    <property type="entry name" value="1-cysPrx_C"/>
    <property type="match status" value="1"/>
</dbReference>
<evidence type="ECO:0000256" key="2">
    <source>
        <dbReference type="ARBA" id="ARBA00011654"/>
    </source>
</evidence>
<dbReference type="InterPro" id="IPR036249">
    <property type="entry name" value="Thioredoxin-like_sf"/>
</dbReference>
<name>A0A4V2R400_9RHOB</name>
<organism evidence="12 13">
    <name type="scientific">Rhodovulum steppense</name>
    <dbReference type="NCBI Taxonomy" id="540251"/>
    <lineage>
        <taxon>Bacteria</taxon>
        <taxon>Pseudomonadati</taxon>
        <taxon>Pseudomonadota</taxon>
        <taxon>Alphaproteobacteria</taxon>
        <taxon>Rhodobacterales</taxon>
        <taxon>Paracoccaceae</taxon>
        <taxon>Rhodovulum</taxon>
    </lineage>
</organism>
<keyword evidence="6" id="KW-0049">Antioxidant</keyword>
<dbReference type="Gene3D" id="3.30.1020.10">
    <property type="entry name" value="Antioxidant, Horf6, Chain A, domain2"/>
    <property type="match status" value="1"/>
</dbReference>
<reference evidence="12 13" key="1">
    <citation type="submission" date="2019-03" db="EMBL/GenBank/DDBJ databases">
        <title>Genomic Encyclopedia of Type Strains, Phase IV (KMG-IV): sequencing the most valuable type-strain genomes for metagenomic binning, comparative biology and taxonomic classification.</title>
        <authorList>
            <person name="Goeker M."/>
        </authorList>
    </citation>
    <scope>NUCLEOTIDE SEQUENCE [LARGE SCALE GENOMIC DNA]</scope>
    <source>
        <strain evidence="12 13">DSM 21153</strain>
    </source>
</reference>
<dbReference type="InterPro" id="IPR000866">
    <property type="entry name" value="AhpC/TSA"/>
</dbReference>
<dbReference type="GO" id="GO:0042744">
    <property type="term" value="P:hydrogen peroxide catabolic process"/>
    <property type="evidence" value="ECO:0007669"/>
    <property type="project" value="TreeGrafter"/>
</dbReference>
<evidence type="ECO:0000256" key="10">
    <source>
        <dbReference type="ARBA" id="ARBA00047572"/>
    </source>
</evidence>
<evidence type="ECO:0000256" key="8">
    <source>
        <dbReference type="ARBA" id="ARBA00023284"/>
    </source>
</evidence>
<comment type="caution">
    <text evidence="12">The sequence shown here is derived from an EMBL/GenBank/DDBJ whole genome shotgun (WGS) entry which is preliminary data.</text>
</comment>
<dbReference type="GO" id="GO:0033554">
    <property type="term" value="P:cellular response to stress"/>
    <property type="evidence" value="ECO:0007669"/>
    <property type="project" value="TreeGrafter"/>
</dbReference>
<protein>
    <recommendedName>
        <fullName evidence="4">Alkyl hydroperoxide reductase C</fullName>
        <ecNumber evidence="3">1.11.1.26</ecNumber>
    </recommendedName>
    <alternativeName>
        <fullName evidence="9">Peroxiredoxin</fullName>
    </alternativeName>
</protein>
<dbReference type="EMBL" id="SLVM01000020">
    <property type="protein sequence ID" value="TCM80492.1"/>
    <property type="molecule type" value="Genomic_DNA"/>
</dbReference>
<evidence type="ECO:0000256" key="7">
    <source>
        <dbReference type="ARBA" id="ARBA00023002"/>
    </source>
</evidence>
<dbReference type="GO" id="GO:0006979">
    <property type="term" value="P:response to oxidative stress"/>
    <property type="evidence" value="ECO:0007669"/>
    <property type="project" value="TreeGrafter"/>
</dbReference>
<dbReference type="SUPFAM" id="SSF52833">
    <property type="entry name" value="Thioredoxin-like"/>
    <property type="match status" value="1"/>
</dbReference>
<comment type="subunit">
    <text evidence="2">Homodimer; disulfide-linked, upon oxidation. 5 homodimers assemble to form a ring-like decamer.</text>
</comment>
<keyword evidence="8" id="KW-0676">Redox-active center</keyword>
<dbReference type="GO" id="GO:0045454">
    <property type="term" value="P:cell redox homeostasis"/>
    <property type="evidence" value="ECO:0007669"/>
    <property type="project" value="TreeGrafter"/>
</dbReference>
<dbReference type="EC" id="1.11.1.26" evidence="3"/>
<evidence type="ECO:0000313" key="12">
    <source>
        <dbReference type="EMBL" id="TCM80492.1"/>
    </source>
</evidence>
<dbReference type="InterPro" id="IPR050217">
    <property type="entry name" value="Peroxiredoxin"/>
</dbReference>
<dbReference type="InterPro" id="IPR019479">
    <property type="entry name" value="Peroxiredoxin_C"/>
</dbReference>
<dbReference type="GO" id="GO:0005829">
    <property type="term" value="C:cytosol"/>
    <property type="evidence" value="ECO:0007669"/>
    <property type="project" value="TreeGrafter"/>
</dbReference>
<dbReference type="PANTHER" id="PTHR10681:SF121">
    <property type="entry name" value="ALKYL HYDROPEROXIDE REDUCTASE C"/>
    <property type="match status" value="1"/>
</dbReference>